<name>A0A1B7HJ89_9ENTR</name>
<evidence type="ECO:0000313" key="2">
    <source>
        <dbReference type="EMBL" id="OAT15646.1"/>
    </source>
</evidence>
<dbReference type="EMBL" id="LXEO01000050">
    <property type="protein sequence ID" value="OAT15646.1"/>
    <property type="molecule type" value="Genomic_DNA"/>
</dbReference>
<sequence length="41" mass="4745">MNIDLAIFLITSLALLIFVIFVIRKAIVQFKKKRAITIKLK</sequence>
<evidence type="ECO:0000256" key="1">
    <source>
        <dbReference type="SAM" id="Phobius"/>
    </source>
</evidence>
<dbReference type="PATRIC" id="fig|1354255.3.peg.3489"/>
<evidence type="ECO:0000313" key="3">
    <source>
        <dbReference type="Proteomes" id="UP000078286"/>
    </source>
</evidence>
<keyword evidence="1" id="KW-1133">Transmembrane helix</keyword>
<organism evidence="2 3">
    <name type="scientific">Buttiauxella noackiae ATCC 51607</name>
    <dbReference type="NCBI Taxonomy" id="1354255"/>
    <lineage>
        <taxon>Bacteria</taxon>
        <taxon>Pseudomonadati</taxon>
        <taxon>Pseudomonadota</taxon>
        <taxon>Gammaproteobacteria</taxon>
        <taxon>Enterobacterales</taxon>
        <taxon>Enterobacteriaceae</taxon>
        <taxon>Buttiauxella</taxon>
    </lineage>
</organism>
<dbReference type="AlphaFoldDB" id="A0A1B7HJ89"/>
<gene>
    <name evidence="2" type="ORF">M979_3387</name>
</gene>
<protein>
    <submittedName>
        <fullName evidence="2">Uncharacterized protein</fullName>
    </submittedName>
</protein>
<feature type="transmembrane region" description="Helical" evidence="1">
    <location>
        <begin position="6"/>
        <end position="24"/>
    </location>
</feature>
<dbReference type="Proteomes" id="UP000078286">
    <property type="component" value="Unassembled WGS sequence"/>
</dbReference>
<keyword evidence="1" id="KW-0472">Membrane</keyword>
<comment type="caution">
    <text evidence="2">The sequence shown here is derived from an EMBL/GenBank/DDBJ whole genome shotgun (WGS) entry which is preliminary data.</text>
</comment>
<reference evidence="2 3" key="1">
    <citation type="submission" date="2016-04" db="EMBL/GenBank/DDBJ databases">
        <title>ATOL: Assembling a taxonomically balanced genome-scale reconstruction of the evolutionary history of the Enterobacteriaceae.</title>
        <authorList>
            <person name="Plunkett G.III."/>
            <person name="Neeno-Eckwall E.C."/>
            <person name="Glasner J.D."/>
            <person name="Perna N.T."/>
        </authorList>
    </citation>
    <scope>NUCLEOTIDE SEQUENCE [LARGE SCALE GENOMIC DNA]</scope>
    <source>
        <strain evidence="2 3">ATCC 51607</strain>
    </source>
</reference>
<keyword evidence="1" id="KW-0812">Transmembrane</keyword>
<keyword evidence="3" id="KW-1185">Reference proteome</keyword>
<accession>A0A1B7HJ89</accession>
<proteinExistence type="predicted"/>